<evidence type="ECO:0000313" key="1">
    <source>
        <dbReference type="EMBL" id="EPX70709.1"/>
    </source>
</evidence>
<dbReference type="HOGENOM" id="CLU_201359_0_0_1"/>
<dbReference type="Proteomes" id="UP000016088">
    <property type="component" value="Unassembled WGS sequence"/>
</dbReference>
<dbReference type="GeneID" id="25033211"/>
<proteinExistence type="predicted"/>
<accession>S9R9B1</accession>
<evidence type="ECO:0000313" key="2">
    <source>
        <dbReference type="Proteomes" id="UP000016088"/>
    </source>
</evidence>
<organism evidence="1 2">
    <name type="scientific">Schizosaccharomyces octosporus (strain yFS286)</name>
    <name type="common">Fission yeast</name>
    <name type="synonym">Octosporomyces octosporus</name>
    <dbReference type="NCBI Taxonomy" id="483514"/>
    <lineage>
        <taxon>Eukaryota</taxon>
        <taxon>Fungi</taxon>
        <taxon>Dikarya</taxon>
        <taxon>Ascomycota</taxon>
        <taxon>Taphrinomycotina</taxon>
        <taxon>Schizosaccharomycetes</taxon>
        <taxon>Schizosaccharomycetales</taxon>
        <taxon>Schizosaccharomycetaceae</taxon>
        <taxon>Schizosaccharomyces</taxon>
    </lineage>
</organism>
<dbReference type="RefSeq" id="XP_013020543.1">
    <property type="nucleotide sequence ID" value="XM_013165089.1"/>
</dbReference>
<protein>
    <submittedName>
        <fullName evidence="1">EKC/KEOPS complex subunit</fullName>
    </submittedName>
</protein>
<dbReference type="OrthoDB" id="5327105at2759"/>
<dbReference type="AlphaFoldDB" id="S9R9B1"/>
<dbReference type="OMA" id="ELTYKCE"/>
<dbReference type="EMBL" id="KE503208">
    <property type="protein sequence ID" value="EPX70709.1"/>
    <property type="molecule type" value="Genomic_DNA"/>
</dbReference>
<reference evidence="1 2" key="1">
    <citation type="journal article" date="2011" name="Science">
        <title>Comparative functional genomics of the fission yeasts.</title>
        <authorList>
            <person name="Rhind N."/>
            <person name="Chen Z."/>
            <person name="Yassour M."/>
            <person name="Thompson D.A."/>
            <person name="Haas B.J."/>
            <person name="Habib N."/>
            <person name="Wapinski I."/>
            <person name="Roy S."/>
            <person name="Lin M.F."/>
            <person name="Heiman D.I."/>
            <person name="Young S.K."/>
            <person name="Furuya K."/>
            <person name="Guo Y."/>
            <person name="Pidoux A."/>
            <person name="Chen H.M."/>
            <person name="Robbertse B."/>
            <person name="Goldberg J.M."/>
            <person name="Aoki K."/>
            <person name="Bayne E.H."/>
            <person name="Berlin A.M."/>
            <person name="Desjardins C.A."/>
            <person name="Dobbs E."/>
            <person name="Dukaj L."/>
            <person name="Fan L."/>
            <person name="FitzGerald M.G."/>
            <person name="French C."/>
            <person name="Gujja S."/>
            <person name="Hansen K."/>
            <person name="Keifenheim D."/>
            <person name="Levin J.Z."/>
            <person name="Mosher R.A."/>
            <person name="Mueller C.A."/>
            <person name="Pfiffner J."/>
            <person name="Priest M."/>
            <person name="Russ C."/>
            <person name="Smialowska A."/>
            <person name="Swoboda P."/>
            <person name="Sykes S.M."/>
            <person name="Vaughn M."/>
            <person name="Vengrova S."/>
            <person name="Yoder R."/>
            <person name="Zeng Q."/>
            <person name="Allshire R."/>
            <person name="Baulcombe D."/>
            <person name="Birren B.W."/>
            <person name="Brown W."/>
            <person name="Ekwall K."/>
            <person name="Kellis M."/>
            <person name="Leatherwood J."/>
            <person name="Levin H."/>
            <person name="Margalit H."/>
            <person name="Martienssen R."/>
            <person name="Nieduszynski C.A."/>
            <person name="Spatafora J.W."/>
            <person name="Friedman N."/>
            <person name="Dalgaard J.Z."/>
            <person name="Baumann P."/>
            <person name="Niki H."/>
            <person name="Regev A."/>
            <person name="Nusbaum C."/>
        </authorList>
    </citation>
    <scope>NUCLEOTIDE SEQUENCE [LARGE SCALE GENOMIC DNA]</scope>
    <source>
        <strain evidence="2">yFS286</strain>
    </source>
</reference>
<name>S9R9B1_SCHOY</name>
<dbReference type="VEuPathDB" id="FungiDB:SOCG_04247"/>
<gene>
    <name evidence="1" type="ORF">SOCG_04247</name>
</gene>
<keyword evidence="2" id="KW-1185">Reference proteome</keyword>
<sequence>MPNLTFEYTNEIDPQHSCSKELTVEEDKQGFYESLKHEIRALQEYSNASFTEKMKFETKDDVPDEQPIML</sequence>